<dbReference type="SUPFAM" id="SSF82057">
    <property type="entry name" value="Prokaryotic SH3-related domain"/>
    <property type="match status" value="4"/>
</dbReference>
<feature type="region of interest" description="Disordered" evidence="5">
    <location>
        <begin position="348"/>
        <end position="375"/>
    </location>
</feature>
<accession>A0ABW4BCN7</accession>
<keyword evidence="8" id="KW-1185">Reference proteome</keyword>
<dbReference type="InterPro" id="IPR002053">
    <property type="entry name" value="Glyco_hydro_25"/>
</dbReference>
<evidence type="ECO:0000256" key="4">
    <source>
        <dbReference type="ARBA" id="ARBA00023295"/>
    </source>
</evidence>
<dbReference type="InterPro" id="IPR038200">
    <property type="entry name" value="GW_dom_sf"/>
</dbReference>
<organism evidence="7 8">
    <name type="scientific">Lacticaseibacillus jixianensis</name>
    <dbReference type="NCBI Taxonomy" id="2486012"/>
    <lineage>
        <taxon>Bacteria</taxon>
        <taxon>Bacillati</taxon>
        <taxon>Bacillota</taxon>
        <taxon>Bacilli</taxon>
        <taxon>Lactobacillales</taxon>
        <taxon>Lactobacillaceae</taxon>
        <taxon>Lacticaseibacillus</taxon>
    </lineage>
</organism>
<dbReference type="Gene3D" id="3.20.20.80">
    <property type="entry name" value="Glycosidases"/>
    <property type="match status" value="1"/>
</dbReference>
<feature type="compositionally biased region" description="Polar residues" evidence="5">
    <location>
        <begin position="365"/>
        <end position="375"/>
    </location>
</feature>
<reference evidence="8" key="1">
    <citation type="journal article" date="2019" name="Int. J. Syst. Evol. Microbiol.">
        <title>The Global Catalogue of Microorganisms (GCM) 10K type strain sequencing project: providing services to taxonomists for standard genome sequencing and annotation.</title>
        <authorList>
            <consortium name="The Broad Institute Genomics Platform"/>
            <consortium name="The Broad Institute Genome Sequencing Center for Infectious Disease"/>
            <person name="Wu L."/>
            <person name="Ma J."/>
        </authorList>
    </citation>
    <scope>NUCLEOTIDE SEQUENCE [LARGE SCALE GENOMIC DNA]</scope>
    <source>
        <strain evidence="8">CCM 8911</strain>
    </source>
</reference>
<comment type="similarity">
    <text evidence="1">Belongs to the glycosyl hydrolase 25 family.</text>
</comment>
<evidence type="ECO:0000313" key="7">
    <source>
        <dbReference type="EMBL" id="MFD1393960.1"/>
    </source>
</evidence>
<dbReference type="Pfam" id="PF01183">
    <property type="entry name" value="Glyco_hydro_25"/>
    <property type="match status" value="1"/>
</dbReference>
<feature type="domain" description="GW" evidence="6">
    <location>
        <begin position="468"/>
        <end position="554"/>
    </location>
</feature>
<dbReference type="Proteomes" id="UP001597249">
    <property type="component" value="Unassembled WGS sequence"/>
</dbReference>
<comment type="caution">
    <text evidence="7">The sequence shown here is derived from an EMBL/GenBank/DDBJ whole genome shotgun (WGS) entry which is preliminary data.</text>
</comment>
<name>A0ABW4BCN7_9LACO</name>
<keyword evidence="2" id="KW-0732">Signal</keyword>
<evidence type="ECO:0000256" key="5">
    <source>
        <dbReference type="SAM" id="MobiDB-lite"/>
    </source>
</evidence>
<dbReference type="EMBL" id="JBHTMO010000037">
    <property type="protein sequence ID" value="MFD1393960.1"/>
    <property type="molecule type" value="Genomic_DNA"/>
</dbReference>
<feature type="domain" description="GW" evidence="6">
    <location>
        <begin position="559"/>
        <end position="640"/>
    </location>
</feature>
<evidence type="ECO:0000256" key="2">
    <source>
        <dbReference type="ARBA" id="ARBA00022729"/>
    </source>
</evidence>
<dbReference type="PANTHER" id="PTHR34135">
    <property type="entry name" value="LYSOZYME"/>
    <property type="match status" value="1"/>
</dbReference>
<dbReference type="Pfam" id="PF13457">
    <property type="entry name" value="GW"/>
    <property type="match status" value="4"/>
</dbReference>
<evidence type="ECO:0000259" key="6">
    <source>
        <dbReference type="PROSITE" id="PS51780"/>
    </source>
</evidence>
<feature type="domain" description="GW" evidence="6">
    <location>
        <begin position="377"/>
        <end position="463"/>
    </location>
</feature>
<feature type="compositionally biased region" description="Low complexity" evidence="5">
    <location>
        <begin position="348"/>
        <end position="364"/>
    </location>
</feature>
<dbReference type="PANTHER" id="PTHR34135:SF2">
    <property type="entry name" value="LYSOZYME"/>
    <property type="match status" value="1"/>
</dbReference>
<evidence type="ECO:0000256" key="1">
    <source>
        <dbReference type="ARBA" id="ARBA00010646"/>
    </source>
</evidence>
<feature type="domain" description="GW" evidence="6">
    <location>
        <begin position="645"/>
        <end position="729"/>
    </location>
</feature>
<dbReference type="SUPFAM" id="SSF51445">
    <property type="entry name" value="(Trans)glycosidases"/>
    <property type="match status" value="1"/>
</dbReference>
<keyword evidence="4" id="KW-0326">Glycosidase</keyword>
<dbReference type="InterPro" id="IPR017853">
    <property type="entry name" value="GH"/>
</dbReference>
<dbReference type="PROSITE" id="PS51780">
    <property type="entry name" value="GW"/>
    <property type="match status" value="4"/>
</dbReference>
<sequence length="729" mass="79632">MFVPKPFTIKQWLLGVPLAFSVLTIVSSQNLQPVKADTETTLAASTDNTAATKNDFTASNFHSQAAIQQGLLGDAGRHTFTKADINQTGSTSKTHYLRMPNTITGSAATAWLAFAKQEASADYAATGREQNIVQIAATVETFSIGQAGYPRVDTIDVSSYQYQMNQTTYNNLRAKGVKAIIVKTTEGTTYANPYAKTQLQQAERAGMQVAAYHYAHFGTAKAATTEANYFAAKLSSLGFPKNSPVIADLEDKDLSGNVAANLNAFWQALSSKGYNNHALYTGRFFDWSDAAIATVGQARTWIAQYPYQPRANNLWNTDFGAWQFSSQARIAGYNGNLDASIDYKNLFTQTTSPSPKPSTNHNSPESNTSHSFDKVTGTSSLNQVGRIYQAGRADGLYSAPYNTNSDTQSANSNARYFNGQAVAILARSTTTRAASLGNTFYKIRLTNGDIHWIDARGIRLVTLNRVTSRSTLSGTARINQSGRRDGLYTAPWNTDYLSITENHNAAIFNGQSVQLVAEATTSRSSAAGNRFYQIKLRDGRRYWIDARGIQRNTLPAPTNQKAVHYTAVIWQSGRADGLYSHPFGSNADSMTPNTDAKKYTGRGVIATAEATTRQGTYVNVTLPNGSKRWVDKRALMPITYDKIASTSSVNKSGRILQAGRADGLYSAPYYTDAMSVLENHNAIAFNNQKVTVLKKAITTRNPKAGNQFYQIRLSNGRVLWIDSRGVKLG</sequence>
<dbReference type="InterPro" id="IPR018077">
    <property type="entry name" value="Glyco_hydro_fam25_subgr"/>
</dbReference>
<dbReference type="InterPro" id="IPR025987">
    <property type="entry name" value="GW_dom"/>
</dbReference>
<keyword evidence="3" id="KW-0378">Hydrolase</keyword>
<evidence type="ECO:0000313" key="8">
    <source>
        <dbReference type="Proteomes" id="UP001597249"/>
    </source>
</evidence>
<proteinExistence type="inferred from homology"/>
<dbReference type="SMART" id="SM00641">
    <property type="entry name" value="Glyco_25"/>
    <property type="match status" value="1"/>
</dbReference>
<protein>
    <submittedName>
        <fullName evidence="7">GW dipeptide domain-containing protein</fullName>
    </submittedName>
</protein>
<gene>
    <name evidence="7" type="ORF">ACFQ3L_10325</name>
</gene>
<evidence type="ECO:0000256" key="3">
    <source>
        <dbReference type="ARBA" id="ARBA00022801"/>
    </source>
</evidence>
<dbReference type="RefSeq" id="WP_125586965.1">
    <property type="nucleotide sequence ID" value="NZ_JBHTMO010000037.1"/>
</dbReference>
<dbReference type="PROSITE" id="PS51904">
    <property type="entry name" value="GLYCOSYL_HYDROL_F25_2"/>
    <property type="match status" value="1"/>
</dbReference>
<dbReference type="Gene3D" id="2.30.30.170">
    <property type="match status" value="4"/>
</dbReference>